<keyword evidence="2" id="KW-1185">Reference proteome</keyword>
<reference evidence="1" key="2">
    <citation type="journal article" date="2020" name="Nat. Commun.">
        <title>Large-scale genome sequencing of mycorrhizal fungi provides insights into the early evolution of symbiotic traits.</title>
        <authorList>
            <person name="Miyauchi S."/>
            <person name="Kiss E."/>
            <person name="Kuo A."/>
            <person name="Drula E."/>
            <person name="Kohler A."/>
            <person name="Sanchez-Garcia M."/>
            <person name="Morin E."/>
            <person name="Andreopoulos B."/>
            <person name="Barry K.W."/>
            <person name="Bonito G."/>
            <person name="Buee M."/>
            <person name="Carver A."/>
            <person name="Chen C."/>
            <person name="Cichocki N."/>
            <person name="Clum A."/>
            <person name="Culley D."/>
            <person name="Crous P.W."/>
            <person name="Fauchery L."/>
            <person name="Girlanda M."/>
            <person name="Hayes R.D."/>
            <person name="Keri Z."/>
            <person name="LaButti K."/>
            <person name="Lipzen A."/>
            <person name="Lombard V."/>
            <person name="Magnuson J."/>
            <person name="Maillard F."/>
            <person name="Murat C."/>
            <person name="Nolan M."/>
            <person name="Ohm R.A."/>
            <person name="Pangilinan J."/>
            <person name="Pereira M.F."/>
            <person name="Perotto S."/>
            <person name="Peter M."/>
            <person name="Pfister S."/>
            <person name="Riley R."/>
            <person name="Sitrit Y."/>
            <person name="Stielow J.B."/>
            <person name="Szollosi G."/>
            <person name="Zifcakova L."/>
            <person name="Stursova M."/>
            <person name="Spatafora J.W."/>
            <person name="Tedersoo L."/>
            <person name="Vaario L.M."/>
            <person name="Yamada A."/>
            <person name="Yan M."/>
            <person name="Wang P."/>
            <person name="Xu J."/>
            <person name="Bruns T."/>
            <person name="Baldrian P."/>
            <person name="Vilgalys R."/>
            <person name="Dunand C."/>
            <person name="Henrissat B."/>
            <person name="Grigoriev I.V."/>
            <person name="Hibbett D."/>
            <person name="Nagy L.G."/>
            <person name="Martin F.M."/>
        </authorList>
    </citation>
    <scope>NUCLEOTIDE SEQUENCE</scope>
    <source>
        <strain evidence="1">P2</strain>
    </source>
</reference>
<organism evidence="1 2">
    <name type="scientific">Thelephora ganbajun</name>
    <name type="common">Ganba fungus</name>
    <dbReference type="NCBI Taxonomy" id="370292"/>
    <lineage>
        <taxon>Eukaryota</taxon>
        <taxon>Fungi</taxon>
        <taxon>Dikarya</taxon>
        <taxon>Basidiomycota</taxon>
        <taxon>Agaricomycotina</taxon>
        <taxon>Agaricomycetes</taxon>
        <taxon>Thelephorales</taxon>
        <taxon>Thelephoraceae</taxon>
        <taxon>Thelephora</taxon>
    </lineage>
</organism>
<comment type="caution">
    <text evidence="1">The sequence shown here is derived from an EMBL/GenBank/DDBJ whole genome shotgun (WGS) entry which is preliminary data.</text>
</comment>
<accession>A0ACB6ZA50</accession>
<gene>
    <name evidence="1" type="ORF">BDM02DRAFT_3156496</name>
</gene>
<reference evidence="1" key="1">
    <citation type="submission" date="2019-10" db="EMBL/GenBank/DDBJ databases">
        <authorList>
            <consortium name="DOE Joint Genome Institute"/>
            <person name="Kuo A."/>
            <person name="Miyauchi S."/>
            <person name="Kiss E."/>
            <person name="Drula E."/>
            <person name="Kohler A."/>
            <person name="Sanchez-Garcia M."/>
            <person name="Andreopoulos B."/>
            <person name="Barry K.W."/>
            <person name="Bonito G."/>
            <person name="Buee M."/>
            <person name="Carver A."/>
            <person name="Chen C."/>
            <person name="Cichocki N."/>
            <person name="Clum A."/>
            <person name="Culley D."/>
            <person name="Crous P.W."/>
            <person name="Fauchery L."/>
            <person name="Girlanda M."/>
            <person name="Hayes R."/>
            <person name="Keri Z."/>
            <person name="Labutti K."/>
            <person name="Lipzen A."/>
            <person name="Lombard V."/>
            <person name="Magnuson J."/>
            <person name="Maillard F."/>
            <person name="Morin E."/>
            <person name="Murat C."/>
            <person name="Nolan M."/>
            <person name="Ohm R."/>
            <person name="Pangilinan J."/>
            <person name="Pereira M."/>
            <person name="Perotto S."/>
            <person name="Peter M."/>
            <person name="Riley R."/>
            <person name="Sitrit Y."/>
            <person name="Stielow B."/>
            <person name="Szollosi G."/>
            <person name="Zifcakova L."/>
            <person name="Stursova M."/>
            <person name="Spatafora J.W."/>
            <person name="Tedersoo L."/>
            <person name="Vaario L.-M."/>
            <person name="Yamada A."/>
            <person name="Yan M."/>
            <person name="Wang P."/>
            <person name="Xu J."/>
            <person name="Bruns T."/>
            <person name="Baldrian P."/>
            <person name="Vilgalys R."/>
            <person name="Henrissat B."/>
            <person name="Grigoriev I.V."/>
            <person name="Hibbett D."/>
            <person name="Nagy L.G."/>
            <person name="Martin F.M."/>
        </authorList>
    </citation>
    <scope>NUCLEOTIDE SEQUENCE</scope>
    <source>
        <strain evidence="1">P2</strain>
    </source>
</reference>
<name>A0ACB6ZA50_THEGA</name>
<dbReference type="Proteomes" id="UP000886501">
    <property type="component" value="Unassembled WGS sequence"/>
</dbReference>
<dbReference type="EMBL" id="MU118054">
    <property type="protein sequence ID" value="KAF9646585.1"/>
    <property type="molecule type" value="Genomic_DNA"/>
</dbReference>
<protein>
    <submittedName>
        <fullName evidence="1">Uncharacterized protein</fullName>
    </submittedName>
</protein>
<evidence type="ECO:0000313" key="2">
    <source>
        <dbReference type="Proteomes" id="UP000886501"/>
    </source>
</evidence>
<sequence>MLQELTHMDRITQLQDEIQNLLMIMANSINYLTTRANFTQVSPQVPITKQRNPDKFDPPDVFEANKKELAGDLALKARQIDYLIQSLPPPEPEEKQAGIRVDALHTTYNPQAERLQALESQMTEANEEYARAVRRAKSLHKQLWDMLDIMLADHDMLQYVSK</sequence>
<evidence type="ECO:0000313" key="1">
    <source>
        <dbReference type="EMBL" id="KAF9646585.1"/>
    </source>
</evidence>
<proteinExistence type="predicted"/>